<evidence type="ECO:0000313" key="2">
    <source>
        <dbReference type="Proteomes" id="UP001243375"/>
    </source>
</evidence>
<organism evidence="1 2">
    <name type="scientific">Naganishia vaughanmartiniae</name>
    <dbReference type="NCBI Taxonomy" id="1424756"/>
    <lineage>
        <taxon>Eukaryota</taxon>
        <taxon>Fungi</taxon>
        <taxon>Dikarya</taxon>
        <taxon>Basidiomycota</taxon>
        <taxon>Agaricomycotina</taxon>
        <taxon>Tremellomycetes</taxon>
        <taxon>Filobasidiales</taxon>
        <taxon>Filobasidiaceae</taxon>
        <taxon>Naganishia</taxon>
    </lineage>
</organism>
<accession>A0ACC2XGH1</accession>
<dbReference type="EMBL" id="JASBWU010000004">
    <property type="protein sequence ID" value="KAJ9122489.1"/>
    <property type="molecule type" value="Genomic_DNA"/>
</dbReference>
<comment type="caution">
    <text evidence="1">The sequence shown here is derived from an EMBL/GenBank/DDBJ whole genome shotgun (WGS) entry which is preliminary data.</text>
</comment>
<dbReference type="Proteomes" id="UP001243375">
    <property type="component" value="Unassembled WGS sequence"/>
</dbReference>
<keyword evidence="2" id="KW-1185">Reference proteome</keyword>
<name>A0ACC2XGH1_9TREE</name>
<evidence type="ECO:0000313" key="1">
    <source>
        <dbReference type="EMBL" id="KAJ9122489.1"/>
    </source>
</evidence>
<reference evidence="1" key="1">
    <citation type="submission" date="2023-04" db="EMBL/GenBank/DDBJ databases">
        <title>Draft Genome sequencing of Naganishia species isolated from polar environments using Oxford Nanopore Technology.</title>
        <authorList>
            <person name="Leo P."/>
            <person name="Venkateswaran K."/>
        </authorList>
    </citation>
    <scope>NUCLEOTIDE SEQUENCE</scope>
    <source>
        <strain evidence="1">MNA-CCFEE 5425</strain>
    </source>
</reference>
<sequence>MTRGRAPNLALPLTKALAQQRDYRARKAANIARLEGENQVLRDENTQLRQDIATYLEGRPVPDRQQDNIIIKDTSEPPVTEIQHSPSSSSAGYLQLKIRYEQLEAEVERKQQVLLSLREKEKEAFARLESLLHRSFQVVGGGAVPPQDAQSHGHGIQTTMKLETLGPYSNLPSNGRNSIDEQLSAPPIRAASRSGAGYYAPPSVAIPGSQPLQSGTTPLSNRESYSPDSESYRARKRVRSSSTFAPSVGPHNGVTSRPYSQPTLQAHDQHTALPFPSAASSTMLSVLNDRPYVPTTRAHVPPLASPFPNYEGGMPRRDRLEPTHPYLYNADRVPTSHPMPVQASAGPFDDPRSRQLQPLPTPPVTGFFRELPSYSRPSSEPQFPMHESIGTNTTAPEGFGPRPWLADQNRSQLEHISDRPGLEQPRPLNGAAVNDARSSTYSGIRQLSPVSVNAPPSFVTGTCPPSKTCGSGSGCNPPNKESNQPCMSPPKQRPVPAVHVAEMDSRGIPPGPDGEGEELPLLTQSNCCNGLFDCSSLPPNLWMPLHQMSTSYERGNNPTKSLVMTMPTVLPSPADLVSGPTDDDLTGEGCLTLPIPRLQTPVSKGSVERTEIATDLEGGQDEECCFGILRCEEEKPSVETS</sequence>
<gene>
    <name evidence="1" type="ORF">QFC22_001917</name>
</gene>
<protein>
    <submittedName>
        <fullName evidence="1">Uncharacterized protein</fullName>
    </submittedName>
</protein>
<proteinExistence type="predicted"/>